<keyword evidence="4" id="KW-1185">Reference proteome</keyword>
<accession>A0A5P1EIL9</accession>
<name>A0A5P1EIL9_ASPOF</name>
<evidence type="ECO:0000259" key="2">
    <source>
        <dbReference type="Pfam" id="PF14380"/>
    </source>
</evidence>
<evidence type="ECO:0000313" key="3">
    <source>
        <dbReference type="EMBL" id="ONK65583.1"/>
    </source>
</evidence>
<dbReference type="PANTHER" id="PTHR33355">
    <property type="entry name" value="WALL-ASSOCIATED RECEPTOR KINASE CARBOXY-TERMINAL PROTEIN-RELATED"/>
    <property type="match status" value="1"/>
</dbReference>
<reference evidence="4" key="1">
    <citation type="journal article" date="2017" name="Nat. Commun.">
        <title>The asparagus genome sheds light on the origin and evolution of a young Y chromosome.</title>
        <authorList>
            <person name="Harkess A."/>
            <person name="Zhou J."/>
            <person name="Xu C."/>
            <person name="Bowers J.E."/>
            <person name="Van der Hulst R."/>
            <person name="Ayyampalayam S."/>
            <person name="Mercati F."/>
            <person name="Riccardi P."/>
            <person name="McKain M.R."/>
            <person name="Kakrana A."/>
            <person name="Tang H."/>
            <person name="Ray J."/>
            <person name="Groenendijk J."/>
            <person name="Arikit S."/>
            <person name="Mathioni S.M."/>
            <person name="Nakano M."/>
            <person name="Shan H."/>
            <person name="Telgmann-Rauber A."/>
            <person name="Kanno A."/>
            <person name="Yue Z."/>
            <person name="Chen H."/>
            <person name="Li W."/>
            <person name="Chen Y."/>
            <person name="Xu X."/>
            <person name="Zhang Y."/>
            <person name="Luo S."/>
            <person name="Chen H."/>
            <person name="Gao J."/>
            <person name="Mao Z."/>
            <person name="Pires J.C."/>
            <person name="Luo M."/>
            <person name="Kudrna D."/>
            <person name="Wing R.A."/>
            <person name="Meyers B.C."/>
            <person name="Yi K."/>
            <person name="Kong H."/>
            <person name="Lavrijsen P."/>
            <person name="Sunseri F."/>
            <person name="Falavigna A."/>
            <person name="Ye Y."/>
            <person name="Leebens-Mack J.H."/>
            <person name="Chen G."/>
        </authorList>
    </citation>
    <scope>NUCLEOTIDE SEQUENCE [LARGE SCALE GENOMIC DNA]</scope>
    <source>
        <strain evidence="4">cv. DH0086</strain>
    </source>
</reference>
<dbReference type="PANTHER" id="PTHR33355:SF10">
    <property type="entry name" value="EGF-LIKE DOMAIN-CONTAINING PROTEIN"/>
    <property type="match status" value="1"/>
</dbReference>
<dbReference type="OMA" id="CENGINT"/>
<organism evidence="3 4">
    <name type="scientific">Asparagus officinalis</name>
    <name type="common">Garden asparagus</name>
    <dbReference type="NCBI Taxonomy" id="4686"/>
    <lineage>
        <taxon>Eukaryota</taxon>
        <taxon>Viridiplantae</taxon>
        <taxon>Streptophyta</taxon>
        <taxon>Embryophyta</taxon>
        <taxon>Tracheophyta</taxon>
        <taxon>Spermatophyta</taxon>
        <taxon>Magnoliopsida</taxon>
        <taxon>Liliopsida</taxon>
        <taxon>Asparagales</taxon>
        <taxon>Asparagaceae</taxon>
        <taxon>Asparagoideae</taxon>
        <taxon>Asparagus</taxon>
    </lineage>
</organism>
<dbReference type="Gramene" id="ONK65583">
    <property type="protein sequence ID" value="ONK65583"/>
    <property type="gene ID" value="A4U43_C07F38580"/>
</dbReference>
<evidence type="ECO:0000256" key="1">
    <source>
        <dbReference type="ARBA" id="ARBA00023180"/>
    </source>
</evidence>
<gene>
    <name evidence="3" type="ORF">A4U43_C07F38580</name>
</gene>
<feature type="domain" description="Wall-associated receptor kinase C-terminal" evidence="2">
    <location>
        <begin position="105"/>
        <end position="154"/>
    </location>
</feature>
<dbReference type="Proteomes" id="UP000243459">
    <property type="component" value="Chromosome 7"/>
</dbReference>
<protein>
    <recommendedName>
        <fullName evidence="2">Wall-associated receptor kinase C-terminal domain-containing protein</fullName>
    </recommendedName>
</protein>
<dbReference type="AlphaFoldDB" id="A0A5P1EIL9"/>
<evidence type="ECO:0000313" key="4">
    <source>
        <dbReference type="Proteomes" id="UP000243459"/>
    </source>
</evidence>
<dbReference type="Pfam" id="PF14380">
    <property type="entry name" value="WAK_assoc"/>
    <property type="match status" value="1"/>
</dbReference>
<dbReference type="InterPro" id="IPR032872">
    <property type="entry name" value="WAK_assoc_C"/>
</dbReference>
<sequence>MSTCTTTNPSSGFSLNYDAPFTFVDGDIFVLLDCSTNSTNMCDNSNAPLCSLLYTCPAITQLSMPLSSCCIYSPASLGPAFEMDLKKLECNSYSGIYSFGGAETNPSGWKFGIAVKYRFSVDDGYPSACADCERSNGVCGYSEESNSFACNCVNGMNTTTNCYYATWNDGTSIQKFSRGCWLISLWWGFVSWMLL</sequence>
<dbReference type="OrthoDB" id="1933476at2759"/>
<keyword evidence="1" id="KW-0325">Glycoprotein</keyword>
<proteinExistence type="predicted"/>
<dbReference type="EMBL" id="CM007387">
    <property type="protein sequence ID" value="ONK65583.1"/>
    <property type="molecule type" value="Genomic_DNA"/>
</dbReference>